<gene>
    <name evidence="1" type="ORF">AVDCRST_MAG93-4182</name>
</gene>
<organism evidence="1">
    <name type="scientific">uncultured Chloroflexia bacterium</name>
    <dbReference type="NCBI Taxonomy" id="1672391"/>
    <lineage>
        <taxon>Bacteria</taxon>
        <taxon>Bacillati</taxon>
        <taxon>Chloroflexota</taxon>
        <taxon>Chloroflexia</taxon>
        <taxon>environmental samples</taxon>
    </lineage>
</organism>
<dbReference type="AlphaFoldDB" id="A0A6J4K4A3"/>
<accession>A0A6J4K4A3</accession>
<name>A0A6J4K4A3_9CHLR</name>
<proteinExistence type="predicted"/>
<dbReference type="EMBL" id="CADCTR010001412">
    <property type="protein sequence ID" value="CAA9294847.1"/>
    <property type="molecule type" value="Genomic_DNA"/>
</dbReference>
<reference evidence="1" key="1">
    <citation type="submission" date="2020-02" db="EMBL/GenBank/DDBJ databases">
        <authorList>
            <person name="Meier V. D."/>
        </authorList>
    </citation>
    <scope>NUCLEOTIDE SEQUENCE</scope>
    <source>
        <strain evidence="1">AVDCRST_MAG93</strain>
    </source>
</reference>
<evidence type="ECO:0000313" key="1">
    <source>
        <dbReference type="EMBL" id="CAA9294847.1"/>
    </source>
</evidence>
<sequence length="86" mass="9759">AGPGCQNVQRISGAPWHHRRPRRAVVHVGRPFDGVRLPSFMWPHLIGPLHRQGRKHIPQERRGATLVPVPAQSVEAHRGMQQRAYL</sequence>
<protein>
    <submittedName>
        <fullName evidence="1">Uncharacterized protein</fullName>
    </submittedName>
</protein>
<feature type="non-terminal residue" evidence="1">
    <location>
        <position position="86"/>
    </location>
</feature>
<feature type="non-terminal residue" evidence="1">
    <location>
        <position position="1"/>
    </location>
</feature>